<name>A0ACC3NMA7_9PEZI</name>
<sequence length="165" mass="18702">MITFILQMNVHVYALAEKYELVHLKILAFEKFKQNANITNANDMLSAAWAVYKHIALPDTDQQLHDTVHGMWLLGGKELIANIGPDWLRECFASLPEFMGEVSTALMKGFGGGAKVRQFCKTCNHYEPFTSSEVMTKEFVCSKCPSKETKGSVSMWGKVEVKKYW</sequence>
<dbReference type="EMBL" id="JAUTXU010000029">
    <property type="protein sequence ID" value="KAK3718839.1"/>
    <property type="molecule type" value="Genomic_DNA"/>
</dbReference>
<reference evidence="1" key="1">
    <citation type="submission" date="2023-07" db="EMBL/GenBank/DDBJ databases">
        <title>Black Yeasts Isolated from many extreme environments.</title>
        <authorList>
            <person name="Coleine C."/>
            <person name="Stajich J.E."/>
            <person name="Selbmann L."/>
        </authorList>
    </citation>
    <scope>NUCLEOTIDE SEQUENCE</scope>
    <source>
        <strain evidence="1">CCFEE 5714</strain>
    </source>
</reference>
<evidence type="ECO:0000313" key="2">
    <source>
        <dbReference type="Proteomes" id="UP001281147"/>
    </source>
</evidence>
<protein>
    <submittedName>
        <fullName evidence="1">Uncharacterized protein</fullName>
    </submittedName>
</protein>
<proteinExistence type="predicted"/>
<comment type="caution">
    <text evidence="1">The sequence shown here is derived from an EMBL/GenBank/DDBJ whole genome shotgun (WGS) entry which is preliminary data.</text>
</comment>
<organism evidence="1 2">
    <name type="scientific">Vermiconidia calcicola</name>
    <dbReference type="NCBI Taxonomy" id="1690605"/>
    <lineage>
        <taxon>Eukaryota</taxon>
        <taxon>Fungi</taxon>
        <taxon>Dikarya</taxon>
        <taxon>Ascomycota</taxon>
        <taxon>Pezizomycotina</taxon>
        <taxon>Dothideomycetes</taxon>
        <taxon>Dothideomycetidae</taxon>
        <taxon>Mycosphaerellales</taxon>
        <taxon>Extremaceae</taxon>
        <taxon>Vermiconidia</taxon>
    </lineage>
</organism>
<keyword evidence="2" id="KW-1185">Reference proteome</keyword>
<gene>
    <name evidence="1" type="ORF">LTR37_004755</name>
</gene>
<evidence type="ECO:0000313" key="1">
    <source>
        <dbReference type="EMBL" id="KAK3718839.1"/>
    </source>
</evidence>
<accession>A0ACC3NMA7</accession>
<dbReference type="Proteomes" id="UP001281147">
    <property type="component" value="Unassembled WGS sequence"/>
</dbReference>